<feature type="transmembrane region" description="Helical" evidence="6">
    <location>
        <begin position="157"/>
        <end position="177"/>
    </location>
</feature>
<dbReference type="InterPro" id="IPR024923">
    <property type="entry name" value="PG_synth_SpoVB"/>
</dbReference>
<feature type="transmembrane region" description="Helical" evidence="6">
    <location>
        <begin position="417"/>
        <end position="439"/>
    </location>
</feature>
<proteinExistence type="predicted"/>
<organism evidence="7 8">
    <name type="scientific">Carnobacterium iners</name>
    <dbReference type="NCBI Taxonomy" id="1073423"/>
    <lineage>
        <taxon>Bacteria</taxon>
        <taxon>Bacillati</taxon>
        <taxon>Bacillota</taxon>
        <taxon>Bacilli</taxon>
        <taxon>Lactobacillales</taxon>
        <taxon>Carnobacteriaceae</taxon>
        <taxon>Carnobacterium</taxon>
    </lineage>
</organism>
<dbReference type="InterPro" id="IPR050833">
    <property type="entry name" value="Poly_Biosynth_Transport"/>
</dbReference>
<comment type="subcellular location">
    <subcellularLocation>
        <location evidence="1">Cell membrane</location>
        <topology evidence="1">Multi-pass membrane protein</topology>
    </subcellularLocation>
</comment>
<feature type="transmembrane region" description="Helical" evidence="6">
    <location>
        <begin position="289"/>
        <end position="309"/>
    </location>
</feature>
<keyword evidence="2" id="KW-1003">Cell membrane</keyword>
<feature type="transmembrane region" description="Helical" evidence="6">
    <location>
        <begin position="237"/>
        <end position="257"/>
    </location>
</feature>
<dbReference type="PANTHER" id="PTHR30250:SF29">
    <property type="entry name" value="POLYSACCHARIDE BIOSYNTHESIS PROTEIN C-TERMINAL DOMAIN-CONTAINING PROTEIN"/>
    <property type="match status" value="1"/>
</dbReference>
<feature type="transmembrane region" description="Helical" evidence="6">
    <location>
        <begin position="361"/>
        <end position="383"/>
    </location>
</feature>
<keyword evidence="3 6" id="KW-0812">Transmembrane</keyword>
<dbReference type="GO" id="GO:0005886">
    <property type="term" value="C:plasma membrane"/>
    <property type="evidence" value="ECO:0007669"/>
    <property type="project" value="UniProtKB-SubCell"/>
</dbReference>
<gene>
    <name evidence="7" type="ORF">SAMN04488700_0557</name>
</gene>
<keyword evidence="4 6" id="KW-1133">Transmembrane helix</keyword>
<evidence type="ECO:0000313" key="8">
    <source>
        <dbReference type="Proteomes" id="UP000193435"/>
    </source>
</evidence>
<feature type="transmembrane region" description="Helical" evidence="6">
    <location>
        <begin position="451"/>
        <end position="472"/>
    </location>
</feature>
<evidence type="ECO:0000256" key="1">
    <source>
        <dbReference type="ARBA" id="ARBA00004651"/>
    </source>
</evidence>
<sequence>MDNQQMKKTMNSAVLLSLAALIAKILSAVYRVPFQNIVGNTGFYVYQQVYPIYGVGMTIALTGLPVFLSKLIAEQKNKEQQVNTIKKVFILLSIFSLFLFSLIFFGSGWIAKGMGDVQLIPIIQSVSWLFLLIPLLTTTRGYFQGTFRMMPTAVSQVVEQVVRVAVILIAALMYQFLEWDIYQMGTVAMSSAWIAGLAASLILVIAFLRKKKTDEKFSSRLEAPLELISYTTLTKRFMTEGIAICLLSALLILLQLVDSFTLYKGLTYSGMSSQLAKNAKGIYDRGQPLIQLGMIVATAFSTTLLPVLSRAFSEKKEKEFIRSASSMVRITATFSLAATTGLIVLMPYINQLLFGDRSGVGVLRIYMVAILFASLIGTYNAILQSQNHHYLTIGALLVGLLTKWFVNNWLIVKFGTIGASLATVLSLGLILFVIQLGLPHTLKKEAAKNRIVLKLVLLSLLMAIVVGVATQVAENWLLNGGNRLEAFTLTIIGVTIGIGVFSYGLFRLDVLTIREWLSLPFGKKMLRKQVK</sequence>
<name>A0A1X7MSX9_9LACT</name>
<feature type="transmembrane region" description="Helical" evidence="6">
    <location>
        <begin position="484"/>
        <end position="506"/>
    </location>
</feature>
<evidence type="ECO:0000256" key="2">
    <source>
        <dbReference type="ARBA" id="ARBA00022475"/>
    </source>
</evidence>
<accession>A0A1X7MSX9</accession>
<dbReference type="Pfam" id="PF01943">
    <property type="entry name" value="Polysacc_synt"/>
    <property type="match status" value="1"/>
</dbReference>
<dbReference type="OrthoDB" id="9775950at2"/>
<feature type="transmembrane region" description="Helical" evidence="6">
    <location>
        <begin position="189"/>
        <end position="208"/>
    </location>
</feature>
<feature type="transmembrane region" description="Helical" evidence="6">
    <location>
        <begin position="390"/>
        <end position="411"/>
    </location>
</feature>
<evidence type="ECO:0000256" key="5">
    <source>
        <dbReference type="ARBA" id="ARBA00023136"/>
    </source>
</evidence>
<feature type="transmembrane region" description="Helical" evidence="6">
    <location>
        <begin position="88"/>
        <end position="111"/>
    </location>
</feature>
<dbReference type="CDD" id="cd13124">
    <property type="entry name" value="MATE_SpoVB_like"/>
    <property type="match status" value="1"/>
</dbReference>
<reference evidence="7 8" key="1">
    <citation type="submission" date="2017-04" db="EMBL/GenBank/DDBJ databases">
        <authorList>
            <person name="Afonso C.L."/>
            <person name="Miller P.J."/>
            <person name="Scott M.A."/>
            <person name="Spackman E."/>
            <person name="Goraichik I."/>
            <person name="Dimitrov K.M."/>
            <person name="Suarez D.L."/>
            <person name="Swayne D.E."/>
        </authorList>
    </citation>
    <scope>NUCLEOTIDE SEQUENCE [LARGE SCALE GENOMIC DNA]</scope>
    <source>
        <strain evidence="7 8">LMG26642</strain>
    </source>
</reference>
<dbReference type="AlphaFoldDB" id="A0A1X7MSX9"/>
<feature type="transmembrane region" description="Helical" evidence="6">
    <location>
        <begin position="51"/>
        <end position="68"/>
    </location>
</feature>
<feature type="transmembrane region" description="Helical" evidence="6">
    <location>
        <begin position="330"/>
        <end position="349"/>
    </location>
</feature>
<dbReference type="STRING" id="1073423.SAMN04488700_0557"/>
<evidence type="ECO:0000313" key="7">
    <source>
        <dbReference type="EMBL" id="SMH27237.1"/>
    </source>
</evidence>
<keyword evidence="8" id="KW-1185">Reference proteome</keyword>
<protein>
    <submittedName>
        <fullName evidence="7">Polysaccharide transporter, PST family</fullName>
    </submittedName>
</protein>
<keyword evidence="5 6" id="KW-0472">Membrane</keyword>
<evidence type="ECO:0000256" key="3">
    <source>
        <dbReference type="ARBA" id="ARBA00022692"/>
    </source>
</evidence>
<dbReference type="InterPro" id="IPR002797">
    <property type="entry name" value="Polysacc_synth"/>
</dbReference>
<feature type="transmembrane region" description="Helical" evidence="6">
    <location>
        <begin position="117"/>
        <end position="136"/>
    </location>
</feature>
<dbReference type="RefSeq" id="WP_085558845.1">
    <property type="nucleotide sequence ID" value="NZ_FOAH01000019.1"/>
</dbReference>
<dbReference type="Proteomes" id="UP000193435">
    <property type="component" value="Unassembled WGS sequence"/>
</dbReference>
<evidence type="ECO:0000256" key="4">
    <source>
        <dbReference type="ARBA" id="ARBA00022989"/>
    </source>
</evidence>
<evidence type="ECO:0000256" key="6">
    <source>
        <dbReference type="SAM" id="Phobius"/>
    </source>
</evidence>
<dbReference type="EMBL" id="FXBJ01000002">
    <property type="protein sequence ID" value="SMH27237.1"/>
    <property type="molecule type" value="Genomic_DNA"/>
</dbReference>
<dbReference type="PANTHER" id="PTHR30250">
    <property type="entry name" value="PST FAMILY PREDICTED COLANIC ACID TRANSPORTER"/>
    <property type="match status" value="1"/>
</dbReference>